<name>A0A1Z5KR45_FISSO</name>
<dbReference type="PROSITE" id="PS00893">
    <property type="entry name" value="NUDIX_BOX"/>
    <property type="match status" value="1"/>
</dbReference>
<dbReference type="EMBL" id="BDSP01000273">
    <property type="protein sequence ID" value="GAX28388.1"/>
    <property type="molecule type" value="Genomic_DNA"/>
</dbReference>
<protein>
    <recommendedName>
        <fullName evidence="3">Nudix hydrolase domain-containing protein</fullName>
    </recommendedName>
</protein>
<dbReference type="InterPro" id="IPR000086">
    <property type="entry name" value="NUDIX_hydrolase_dom"/>
</dbReference>
<dbReference type="OrthoDB" id="447842at2759"/>
<keyword evidence="2" id="KW-0812">Transmembrane</keyword>
<sequence>MGSDDGSKAMIWREYKLNHVAMVGCFVLGVFVSNLYSTITSSRNPSTKCDISLGHYGGTEYRSSSTRGTPKCLIESKFMKVQQHAVQVEDSIIPDWLFMDYHDQINVLVQAPHKESWTEPHFYVFEQTKYALEDRLSLAVVGGIVEPNENPETAARREVSEEMHVICDKFHLLGRFRADVNRGAGWTFTYLALDCKPGVFIEEGSGKENEVGAPDTEHQDLTTIGLTDLQSAVLEGKFLEIKWTATVAMSLLHLSKLLD</sequence>
<accession>A0A1Z5KR45</accession>
<dbReference type="InterPro" id="IPR015797">
    <property type="entry name" value="NUDIX_hydrolase-like_dom_sf"/>
</dbReference>
<dbReference type="Gene3D" id="3.90.79.10">
    <property type="entry name" value="Nucleoside Triphosphate Pyrophosphohydrolase"/>
    <property type="match status" value="1"/>
</dbReference>
<dbReference type="Proteomes" id="UP000198406">
    <property type="component" value="Unassembled WGS sequence"/>
</dbReference>
<dbReference type="SUPFAM" id="SSF55811">
    <property type="entry name" value="Nudix"/>
    <property type="match status" value="1"/>
</dbReference>
<organism evidence="4 5">
    <name type="scientific">Fistulifera solaris</name>
    <name type="common">Oleaginous diatom</name>
    <dbReference type="NCBI Taxonomy" id="1519565"/>
    <lineage>
        <taxon>Eukaryota</taxon>
        <taxon>Sar</taxon>
        <taxon>Stramenopiles</taxon>
        <taxon>Ochrophyta</taxon>
        <taxon>Bacillariophyta</taxon>
        <taxon>Bacillariophyceae</taxon>
        <taxon>Bacillariophycidae</taxon>
        <taxon>Naviculales</taxon>
        <taxon>Naviculaceae</taxon>
        <taxon>Fistulifera</taxon>
    </lineage>
</organism>
<dbReference type="AlphaFoldDB" id="A0A1Z5KR45"/>
<dbReference type="InterPro" id="IPR020084">
    <property type="entry name" value="NUDIX_hydrolase_CS"/>
</dbReference>
<dbReference type="GO" id="GO:0016787">
    <property type="term" value="F:hydrolase activity"/>
    <property type="evidence" value="ECO:0007669"/>
    <property type="project" value="UniProtKB-KW"/>
</dbReference>
<evidence type="ECO:0000313" key="5">
    <source>
        <dbReference type="Proteomes" id="UP000198406"/>
    </source>
</evidence>
<evidence type="ECO:0000256" key="1">
    <source>
        <dbReference type="ARBA" id="ARBA00022801"/>
    </source>
</evidence>
<keyword evidence="5" id="KW-1185">Reference proteome</keyword>
<dbReference type="PROSITE" id="PS51462">
    <property type="entry name" value="NUDIX"/>
    <property type="match status" value="1"/>
</dbReference>
<evidence type="ECO:0000313" key="4">
    <source>
        <dbReference type="EMBL" id="GAX28388.1"/>
    </source>
</evidence>
<keyword evidence="2" id="KW-0472">Membrane</keyword>
<evidence type="ECO:0000259" key="3">
    <source>
        <dbReference type="PROSITE" id="PS51462"/>
    </source>
</evidence>
<comment type="caution">
    <text evidence="4">The sequence shown here is derived from an EMBL/GenBank/DDBJ whole genome shotgun (WGS) entry which is preliminary data.</text>
</comment>
<gene>
    <name evidence="4" type="ORF">FisN_4Hh050</name>
</gene>
<reference evidence="4 5" key="1">
    <citation type="journal article" date="2015" name="Plant Cell">
        <title>Oil accumulation by the oleaginous diatom Fistulifera solaris as revealed by the genome and transcriptome.</title>
        <authorList>
            <person name="Tanaka T."/>
            <person name="Maeda Y."/>
            <person name="Veluchamy A."/>
            <person name="Tanaka M."/>
            <person name="Abida H."/>
            <person name="Marechal E."/>
            <person name="Bowler C."/>
            <person name="Muto M."/>
            <person name="Sunaga Y."/>
            <person name="Tanaka M."/>
            <person name="Yoshino T."/>
            <person name="Taniguchi T."/>
            <person name="Fukuda Y."/>
            <person name="Nemoto M."/>
            <person name="Matsumoto M."/>
            <person name="Wong P.S."/>
            <person name="Aburatani S."/>
            <person name="Fujibuchi W."/>
        </authorList>
    </citation>
    <scope>NUCLEOTIDE SEQUENCE [LARGE SCALE GENOMIC DNA]</scope>
    <source>
        <strain evidence="4 5">JPCC DA0580</strain>
    </source>
</reference>
<dbReference type="InParanoid" id="A0A1Z5KR45"/>
<keyword evidence="2" id="KW-1133">Transmembrane helix</keyword>
<feature type="domain" description="Nudix hydrolase" evidence="3">
    <location>
        <begin position="100"/>
        <end position="246"/>
    </location>
</feature>
<feature type="transmembrane region" description="Helical" evidence="2">
    <location>
        <begin position="20"/>
        <end position="39"/>
    </location>
</feature>
<keyword evidence="1" id="KW-0378">Hydrolase</keyword>
<dbReference type="Pfam" id="PF00293">
    <property type="entry name" value="NUDIX"/>
    <property type="match status" value="1"/>
</dbReference>
<proteinExistence type="predicted"/>
<evidence type="ECO:0000256" key="2">
    <source>
        <dbReference type="SAM" id="Phobius"/>
    </source>
</evidence>